<dbReference type="PROSITE" id="PS50943">
    <property type="entry name" value="HTH_CROC1"/>
    <property type="match status" value="1"/>
</dbReference>
<dbReference type="Pfam" id="PF01381">
    <property type="entry name" value="HTH_3"/>
    <property type="match status" value="1"/>
</dbReference>
<dbReference type="AlphaFoldDB" id="A0AA44Y324"/>
<organism evidence="2 3">
    <name type="scientific">Burkholderia vietnamiensis</name>
    <dbReference type="NCBI Taxonomy" id="60552"/>
    <lineage>
        <taxon>Bacteria</taxon>
        <taxon>Pseudomonadati</taxon>
        <taxon>Pseudomonadota</taxon>
        <taxon>Betaproteobacteria</taxon>
        <taxon>Burkholderiales</taxon>
        <taxon>Burkholderiaceae</taxon>
        <taxon>Burkholderia</taxon>
        <taxon>Burkholderia cepacia complex</taxon>
    </lineage>
</organism>
<sequence length="237" mass="26399">MNMGSIIRQKRKALGLTLQEVGDVFGITRSAVASWERGDTRPDQDKLTALARLLKTSTTYLLTGDQQHDRPGLYLPALSKMQDEQNDLDLFDVNVVAGPDIKGKLPLISWVQAGNWTEVVDNFQPGDAEDWIPCPFRHGPNAFVLKVVGESNYDPTGPKSYSSGDYIAVDPSREPINRSMVVVRVDHEDRATFKQLLIEEDGTMLLKALNPSWPNRVFEMPPGSRIVGVVIGKWIPE</sequence>
<evidence type="ECO:0000313" key="2">
    <source>
        <dbReference type="EMBL" id="PRH41102.1"/>
    </source>
</evidence>
<dbReference type="Pfam" id="PF00717">
    <property type="entry name" value="Peptidase_S24"/>
    <property type="match status" value="1"/>
</dbReference>
<dbReference type="InterPro" id="IPR036286">
    <property type="entry name" value="LexA/Signal_pep-like_sf"/>
</dbReference>
<dbReference type="InterPro" id="IPR001387">
    <property type="entry name" value="Cro/C1-type_HTH"/>
</dbReference>
<dbReference type="SUPFAM" id="SSF51306">
    <property type="entry name" value="LexA/Signal peptidase"/>
    <property type="match status" value="1"/>
</dbReference>
<dbReference type="InterPro" id="IPR010982">
    <property type="entry name" value="Lambda_DNA-bd_dom_sf"/>
</dbReference>
<comment type="caution">
    <text evidence="2">The sequence shown here is derived from an EMBL/GenBank/DDBJ whole genome shotgun (WGS) entry which is preliminary data.</text>
</comment>
<evidence type="ECO:0000313" key="3">
    <source>
        <dbReference type="Proteomes" id="UP000237632"/>
    </source>
</evidence>
<gene>
    <name evidence="2" type="ORF">C6T65_17610</name>
</gene>
<evidence type="ECO:0000259" key="1">
    <source>
        <dbReference type="PROSITE" id="PS50943"/>
    </source>
</evidence>
<dbReference type="Proteomes" id="UP000237632">
    <property type="component" value="Unassembled WGS sequence"/>
</dbReference>
<dbReference type="Gene3D" id="2.10.109.10">
    <property type="entry name" value="Umud Fragment, subunit A"/>
    <property type="match status" value="1"/>
</dbReference>
<dbReference type="SUPFAM" id="SSF47413">
    <property type="entry name" value="lambda repressor-like DNA-binding domains"/>
    <property type="match status" value="1"/>
</dbReference>
<dbReference type="EMBL" id="PVHK01000123">
    <property type="protein sequence ID" value="PRH41102.1"/>
    <property type="molecule type" value="Genomic_DNA"/>
</dbReference>
<dbReference type="CDD" id="cd06529">
    <property type="entry name" value="S24_LexA-like"/>
    <property type="match status" value="1"/>
</dbReference>
<proteinExistence type="predicted"/>
<dbReference type="PANTHER" id="PTHR33516:SF2">
    <property type="entry name" value="LEXA REPRESSOR-RELATED"/>
    <property type="match status" value="1"/>
</dbReference>
<dbReference type="PANTHER" id="PTHR33516">
    <property type="entry name" value="LEXA REPRESSOR"/>
    <property type="match status" value="1"/>
</dbReference>
<dbReference type="InterPro" id="IPR039418">
    <property type="entry name" value="LexA-like"/>
</dbReference>
<name>A0AA44Y324_BURVI</name>
<dbReference type="InterPro" id="IPR050077">
    <property type="entry name" value="LexA_repressor"/>
</dbReference>
<feature type="domain" description="HTH cro/C1-type" evidence="1">
    <location>
        <begin position="7"/>
        <end position="61"/>
    </location>
</feature>
<dbReference type="SMART" id="SM00530">
    <property type="entry name" value="HTH_XRE"/>
    <property type="match status" value="1"/>
</dbReference>
<dbReference type="CDD" id="cd00093">
    <property type="entry name" value="HTH_XRE"/>
    <property type="match status" value="1"/>
</dbReference>
<protein>
    <submittedName>
        <fullName evidence="2">Helix-turn-helix domain-containing protein</fullName>
    </submittedName>
</protein>
<accession>A0AA44Y324</accession>
<dbReference type="GO" id="GO:0003677">
    <property type="term" value="F:DNA binding"/>
    <property type="evidence" value="ECO:0007669"/>
    <property type="project" value="InterPro"/>
</dbReference>
<reference evidence="2 3" key="1">
    <citation type="submission" date="2018-03" db="EMBL/GenBank/DDBJ databases">
        <authorList>
            <person name="Nguyen K."/>
            <person name="Fouts D."/>
            <person name="Sutton G."/>
        </authorList>
    </citation>
    <scope>NUCLEOTIDE SEQUENCE [LARGE SCALE GENOMIC DNA]</scope>
    <source>
        <strain evidence="2 3">AU3578</strain>
    </source>
</reference>
<dbReference type="Gene3D" id="1.10.260.40">
    <property type="entry name" value="lambda repressor-like DNA-binding domains"/>
    <property type="match status" value="1"/>
</dbReference>
<dbReference type="InterPro" id="IPR015927">
    <property type="entry name" value="Peptidase_S24_S26A/B/C"/>
</dbReference>